<feature type="compositionally biased region" description="Polar residues" evidence="1">
    <location>
        <begin position="293"/>
        <end position="313"/>
    </location>
</feature>
<feature type="region of interest" description="Disordered" evidence="1">
    <location>
        <begin position="273"/>
        <end position="313"/>
    </location>
</feature>
<dbReference type="InterPro" id="IPR039928">
    <property type="entry name" value="LNK"/>
</dbReference>
<gene>
    <name evidence="2" type="ORF">Pyn_30745</name>
</gene>
<dbReference type="GO" id="GO:0007623">
    <property type="term" value="P:circadian rhythm"/>
    <property type="evidence" value="ECO:0007669"/>
    <property type="project" value="InterPro"/>
</dbReference>
<dbReference type="Proteomes" id="UP000250321">
    <property type="component" value="Unassembled WGS sequence"/>
</dbReference>
<evidence type="ECO:0000313" key="3">
    <source>
        <dbReference type="Proteomes" id="UP000250321"/>
    </source>
</evidence>
<dbReference type="PANTHER" id="PTHR33334">
    <property type="entry name" value="PROTEIN LNK1"/>
    <property type="match status" value="1"/>
</dbReference>
<keyword evidence="3" id="KW-1185">Reference proteome</keyword>
<accession>A0A314U9X2</accession>
<dbReference type="OrthoDB" id="1939712at2759"/>
<feature type="compositionally biased region" description="Polar residues" evidence="1">
    <location>
        <begin position="273"/>
        <end position="282"/>
    </location>
</feature>
<organism evidence="2 3">
    <name type="scientific">Prunus yedoensis var. nudiflora</name>
    <dbReference type="NCBI Taxonomy" id="2094558"/>
    <lineage>
        <taxon>Eukaryota</taxon>
        <taxon>Viridiplantae</taxon>
        <taxon>Streptophyta</taxon>
        <taxon>Embryophyta</taxon>
        <taxon>Tracheophyta</taxon>
        <taxon>Spermatophyta</taxon>
        <taxon>Magnoliopsida</taxon>
        <taxon>eudicotyledons</taxon>
        <taxon>Gunneridae</taxon>
        <taxon>Pentapetalae</taxon>
        <taxon>rosids</taxon>
        <taxon>fabids</taxon>
        <taxon>Rosales</taxon>
        <taxon>Rosaceae</taxon>
        <taxon>Amygdaloideae</taxon>
        <taxon>Amygdaleae</taxon>
        <taxon>Prunus</taxon>
    </lineage>
</organism>
<comment type="caution">
    <text evidence="2">The sequence shown here is derived from an EMBL/GenBank/DDBJ whole genome shotgun (WGS) entry which is preliminary data.</text>
</comment>
<feature type="compositionally biased region" description="Polar residues" evidence="1">
    <location>
        <begin position="347"/>
        <end position="356"/>
    </location>
</feature>
<sequence>MEWYYGSGIDDVVVPNDGGSDRLPSPDSWSKWGISASECFQPTNKCFSIYPQFTKELNYNGSSLFDDLEMETSVNEKDPSSSSSVCEGFSEDSLQQTTHSLNRTNNQLEDLAGLEQMDDIFLSSLLDDLPGAENIHKSFYFCPDSNGMLPTDNISTSMSLESQSFSSSAHSAGSSKYLKNHAFSPAAGSEKGHATTSQYIQCNSEQKACPSVKAESVFAPPEQGSMNGLLGEETSIEESVLHELEMVMTQLNEKTRICFRDALYRLANNSKGNLATQSQDGDQASEIEEPSPWTAQDETIRSGSNKGTESETNTIDRAIANLMFNEMDFNAQPFSGGAPLDPKQEASGVTGQQTDNTYRPQISRSHLLSFVPHDAEVPILGERSMHAETDHQIHKSFSACNAGGKRKAPMTEFESTTGY</sequence>
<feature type="region of interest" description="Disordered" evidence="1">
    <location>
        <begin position="334"/>
        <end position="356"/>
    </location>
</feature>
<evidence type="ECO:0000313" key="2">
    <source>
        <dbReference type="EMBL" id="PQM33918.1"/>
    </source>
</evidence>
<dbReference type="PANTHER" id="PTHR33334:SF10">
    <property type="entry name" value="PROTEIN LNK4"/>
    <property type="match status" value="1"/>
</dbReference>
<dbReference type="AlphaFoldDB" id="A0A314U9X2"/>
<dbReference type="STRING" id="2094558.A0A314U9X2"/>
<name>A0A314U9X2_PRUYE</name>
<evidence type="ECO:0000256" key="1">
    <source>
        <dbReference type="SAM" id="MobiDB-lite"/>
    </source>
</evidence>
<dbReference type="GO" id="GO:0006355">
    <property type="term" value="P:regulation of DNA-templated transcription"/>
    <property type="evidence" value="ECO:0007669"/>
    <property type="project" value="InterPro"/>
</dbReference>
<protein>
    <submittedName>
        <fullName evidence="2">Protein LNK3</fullName>
    </submittedName>
</protein>
<reference evidence="2 3" key="1">
    <citation type="submission" date="2018-02" db="EMBL/GenBank/DDBJ databases">
        <title>Draft genome of wild Prunus yedoensis var. nudiflora.</title>
        <authorList>
            <person name="Baek S."/>
            <person name="Kim J.-H."/>
            <person name="Choi K."/>
            <person name="Kim G.-B."/>
            <person name="Cho A."/>
            <person name="Jang H."/>
            <person name="Shin C.-H."/>
            <person name="Yu H.-J."/>
            <person name="Mun J.-H."/>
        </authorList>
    </citation>
    <scope>NUCLEOTIDE SEQUENCE [LARGE SCALE GENOMIC DNA]</scope>
    <source>
        <strain evidence="3">cv. Jeju island</strain>
        <tissue evidence="2">Leaf</tissue>
    </source>
</reference>
<proteinExistence type="predicted"/>
<dbReference type="EMBL" id="PJQY01003855">
    <property type="protein sequence ID" value="PQM33918.1"/>
    <property type="molecule type" value="Genomic_DNA"/>
</dbReference>
<feature type="region of interest" description="Disordered" evidence="1">
    <location>
        <begin position="398"/>
        <end position="419"/>
    </location>
</feature>